<accession>L0ETA4</accession>
<name>L0ETA4_LIBCB</name>
<dbReference type="EMBL" id="CP003789">
    <property type="protein sequence ID" value="AGA64769.1"/>
    <property type="molecule type" value="Genomic_DNA"/>
</dbReference>
<dbReference type="HOGENOM" id="CLU_104191_0_0_5"/>
<dbReference type="KEGG" id="lcc:B488_07770"/>
<dbReference type="AlphaFoldDB" id="L0ETA4"/>
<gene>
    <name evidence="1" type="ordered locus">B488_07770</name>
</gene>
<proteinExistence type="predicted"/>
<dbReference type="PATRIC" id="fig|1215343.11.peg.799"/>
<protein>
    <submittedName>
        <fullName evidence="1">Uncharacterized protein</fullName>
    </submittedName>
</protein>
<dbReference type="RefSeq" id="WP_015273196.1">
    <property type="nucleotide sequence ID" value="NC_019907.1"/>
</dbReference>
<evidence type="ECO:0000313" key="1">
    <source>
        <dbReference type="EMBL" id="AGA64769.1"/>
    </source>
</evidence>
<reference evidence="1 2" key="1">
    <citation type="journal article" date="2012" name="Stand. Genomic Sci.">
        <title>Complete genome sequence of Liberibacter crescens BT-1.</title>
        <authorList>
            <person name="Leonard M.T."/>
            <person name="Fagen J.R."/>
            <person name="Davis-Richardson A.G."/>
            <person name="Davis M.J."/>
            <person name="Triplett E.W."/>
        </authorList>
    </citation>
    <scope>NUCLEOTIDE SEQUENCE [LARGE SCALE GENOMIC DNA]</scope>
    <source>
        <strain evidence="1 2">BT-1</strain>
    </source>
</reference>
<keyword evidence="2" id="KW-1185">Reference proteome</keyword>
<evidence type="ECO:0000313" key="2">
    <source>
        <dbReference type="Proteomes" id="UP000010799"/>
    </source>
</evidence>
<dbReference type="Proteomes" id="UP000010799">
    <property type="component" value="Chromosome"/>
</dbReference>
<dbReference type="eggNOG" id="ENOG5032VSF">
    <property type="taxonomic scope" value="Bacteria"/>
</dbReference>
<dbReference type="STRING" id="1215343.B488_07770"/>
<organism evidence="1 2">
    <name type="scientific">Liberibacter crescens (strain BT-1)</name>
    <dbReference type="NCBI Taxonomy" id="1215343"/>
    <lineage>
        <taxon>Bacteria</taxon>
        <taxon>Pseudomonadati</taxon>
        <taxon>Pseudomonadota</taxon>
        <taxon>Alphaproteobacteria</taxon>
        <taxon>Hyphomicrobiales</taxon>
        <taxon>Rhizobiaceae</taxon>
        <taxon>Liberibacter</taxon>
    </lineage>
</organism>
<sequence>MTILSLINTVCHLVGLSPFSSVYGHQDDDARLFIALVQETGEEISMRVDWPDLLNIFLVSTTPSNIPGNFHRPLSGGAVVMRDGCFARPVVTAADWDVVKKGSGGCCWYWLTSRRLHLSCPPPAFLRYFSLDWVIDQQGNNKSTVTSDDDKIIFSDYLFIKGMIWRWRRMQGLSFQDHLQEFEAALSAETLKLLEG</sequence>